<reference evidence="1" key="2">
    <citation type="submission" date="2015-03" db="EMBL/GenBank/DDBJ databases">
        <authorList>
            <person name="Welte C."/>
            <person name="de Graaf R."/>
            <person name="van den Bosch T.J.M."/>
            <person name="Op den Camp H."/>
            <person name="van Dam N."/>
            <person name="Jetten M."/>
        </authorList>
    </citation>
    <scope>NUCLEOTIDE SEQUENCE</scope>
    <source>
        <plasmid evidence="1">Drgb1</plasmid>
    </source>
</reference>
<name>A0A0K0MPZ5_PECCA</name>
<geneLocation type="plasmid" evidence="1">
    <name>Drgb1</name>
</geneLocation>
<proteinExistence type="predicted"/>
<reference evidence="1" key="1">
    <citation type="journal article" date="2015" name="Environ. Microbiol.">
        <title>Plasmids from the gut microbiome of cabbage root fly larvae encode SaxA that catalyses the conversion of the plant toxin 2-phenylethyl isothiocyanate.</title>
        <authorList>
            <person name="Welte C.U."/>
            <person name="de Graaf R.M."/>
            <person name="van den Bosch T.J."/>
            <person name="Op den Camp H.J."/>
            <person name="van Dam N.M."/>
            <person name="Jetten M.S."/>
        </authorList>
    </citation>
    <scope>NUCLEOTIDE SEQUENCE</scope>
    <source>
        <plasmid evidence="1">Drgb1</plasmid>
    </source>
</reference>
<sequence length="65" mass="7034">MIGCFGSITTASTKSTLCATCSHKELCHEEAKKTLIYIFGEFTGFPMDSDGKRKKKGKKDASVIG</sequence>
<protein>
    <submittedName>
        <fullName evidence="1">Uncharacterized protein</fullName>
    </submittedName>
</protein>
<keyword evidence="1" id="KW-0614">Plasmid</keyword>
<dbReference type="EMBL" id="KP942676">
    <property type="protein sequence ID" value="AKG47514.1"/>
    <property type="molecule type" value="Genomic_DNA"/>
</dbReference>
<evidence type="ECO:0000313" key="1">
    <source>
        <dbReference type="EMBL" id="AKG47514.1"/>
    </source>
</evidence>
<accession>A0A0K0MPZ5</accession>
<dbReference type="AlphaFoldDB" id="A0A0K0MPZ5"/>
<dbReference type="RefSeq" id="WP_181374679.1">
    <property type="nucleotide sequence ID" value="NZ_KP942676.1"/>
</dbReference>
<gene>
    <name evidence="1" type="ORF">pA_00074</name>
</gene>
<organism evidence="1">
    <name type="scientific">Pectobacterium carotovorum</name>
    <name type="common">Erwinia carotovora</name>
    <dbReference type="NCBI Taxonomy" id="554"/>
    <lineage>
        <taxon>Bacteria</taxon>
        <taxon>Pseudomonadati</taxon>
        <taxon>Pseudomonadota</taxon>
        <taxon>Gammaproteobacteria</taxon>
        <taxon>Enterobacterales</taxon>
        <taxon>Pectobacteriaceae</taxon>
        <taxon>Pectobacterium</taxon>
    </lineage>
</organism>